<dbReference type="Proteomes" id="UP000034855">
    <property type="component" value="Unassembled WGS sequence"/>
</dbReference>
<feature type="domain" description="ParB-like N-terminal" evidence="5">
    <location>
        <begin position="33"/>
        <end position="123"/>
    </location>
</feature>
<dbReference type="GO" id="GO:0003677">
    <property type="term" value="F:DNA binding"/>
    <property type="evidence" value="ECO:0007669"/>
    <property type="project" value="UniProtKB-KW"/>
</dbReference>
<dbReference type="FunFam" id="1.10.10.2830:FF:000001">
    <property type="entry name" value="Chromosome partitioning protein ParB"/>
    <property type="match status" value="1"/>
</dbReference>
<dbReference type="GO" id="GO:0005694">
    <property type="term" value="C:chromosome"/>
    <property type="evidence" value="ECO:0007669"/>
    <property type="project" value="TreeGrafter"/>
</dbReference>
<evidence type="ECO:0000256" key="1">
    <source>
        <dbReference type="ARBA" id="ARBA00006295"/>
    </source>
</evidence>
<dbReference type="Gene3D" id="1.10.10.2830">
    <property type="match status" value="1"/>
</dbReference>
<dbReference type="Gene3D" id="3.90.1530.30">
    <property type="match status" value="1"/>
</dbReference>
<dbReference type="EMBL" id="LBXR01000003">
    <property type="protein sequence ID" value="KKR35157.1"/>
    <property type="molecule type" value="Genomic_DNA"/>
</dbReference>
<dbReference type="Pfam" id="PF02195">
    <property type="entry name" value="ParB_N"/>
    <property type="match status" value="1"/>
</dbReference>
<dbReference type="SMART" id="SM00470">
    <property type="entry name" value="ParB"/>
    <property type="match status" value="1"/>
</dbReference>
<dbReference type="Pfam" id="PF23552">
    <property type="entry name" value="ParB_C"/>
    <property type="match status" value="1"/>
</dbReference>
<dbReference type="GO" id="GO:0045881">
    <property type="term" value="P:positive regulation of sporulation resulting in formation of a cellular spore"/>
    <property type="evidence" value="ECO:0007669"/>
    <property type="project" value="TreeGrafter"/>
</dbReference>
<proteinExistence type="inferred from homology"/>
<evidence type="ECO:0000259" key="5">
    <source>
        <dbReference type="SMART" id="SM00470"/>
    </source>
</evidence>
<comment type="similarity">
    <text evidence="1">Belongs to the ParB family.</text>
</comment>
<dbReference type="InterPro" id="IPR036086">
    <property type="entry name" value="ParB/Sulfiredoxin_sf"/>
</dbReference>
<comment type="caution">
    <text evidence="6">The sequence shown here is derived from an EMBL/GenBank/DDBJ whole genome shotgun (WGS) entry which is preliminary data.</text>
</comment>
<protein>
    <submittedName>
        <fullName evidence="6">ParB-like protein partition protein</fullName>
    </submittedName>
</protein>
<dbReference type="InterPro" id="IPR041468">
    <property type="entry name" value="HTH_ParB/Spo0J"/>
</dbReference>
<evidence type="ECO:0000313" key="7">
    <source>
        <dbReference type="Proteomes" id="UP000034855"/>
    </source>
</evidence>
<reference evidence="6 7" key="1">
    <citation type="journal article" date="2015" name="Nature">
        <title>rRNA introns, odd ribosomes, and small enigmatic genomes across a large radiation of phyla.</title>
        <authorList>
            <person name="Brown C.T."/>
            <person name="Hug L.A."/>
            <person name="Thomas B.C."/>
            <person name="Sharon I."/>
            <person name="Castelle C.J."/>
            <person name="Singh A."/>
            <person name="Wilkins M.J."/>
            <person name="Williams K.H."/>
            <person name="Banfield J.F."/>
        </authorList>
    </citation>
    <scope>NUCLEOTIDE SEQUENCE [LARGE SCALE GENOMIC DNA]</scope>
</reference>
<dbReference type="SUPFAM" id="SSF109709">
    <property type="entry name" value="KorB DNA-binding domain-like"/>
    <property type="match status" value="1"/>
</dbReference>
<dbReference type="Pfam" id="PF17762">
    <property type="entry name" value="HTH_ParB"/>
    <property type="match status" value="1"/>
</dbReference>
<dbReference type="STRING" id="1619037.UT67_C0003G0031"/>
<dbReference type="InterPro" id="IPR057240">
    <property type="entry name" value="ParB_dimer_C"/>
</dbReference>
<evidence type="ECO:0000256" key="2">
    <source>
        <dbReference type="ARBA" id="ARBA00022829"/>
    </source>
</evidence>
<keyword evidence="3" id="KW-0238">DNA-binding</keyword>
<name>A0A0G0TBD6_9BACT</name>
<dbReference type="CDD" id="cd16393">
    <property type="entry name" value="SPO0J_N"/>
    <property type="match status" value="1"/>
</dbReference>
<sequence>MALGRGLNALISSSSKQQKNEPSGDQAGQDRVWYIPVSSIAPNTHQPRKNFSTPELEDLAASIKEHGILQPLLVMERIDGGYELVAGERRWRAAQMAGLATVPALIKKFADQQKLEVALIENIQRENLNPLEEAFAYQRLMEEFSLTQQDVAEKVGKSRPAVANTVRLLSLPEEVKTALVDKRINMGQARALLSLEDSSKQLDMLSSMLGQRITVRELERAVGKQNPNKSHRDPNLNYLEDQLRTALGTKVTLTKKGERGTIVIDYYSQEELTNIIKKITR</sequence>
<feature type="compositionally biased region" description="Polar residues" evidence="4">
    <location>
        <begin position="10"/>
        <end position="23"/>
    </location>
</feature>
<evidence type="ECO:0000256" key="4">
    <source>
        <dbReference type="SAM" id="MobiDB-lite"/>
    </source>
</evidence>
<dbReference type="InterPro" id="IPR050336">
    <property type="entry name" value="Chromosome_partition/occlusion"/>
</dbReference>
<evidence type="ECO:0000256" key="3">
    <source>
        <dbReference type="ARBA" id="ARBA00023125"/>
    </source>
</evidence>
<dbReference type="InterPro" id="IPR004437">
    <property type="entry name" value="ParB/RepB/Spo0J"/>
</dbReference>
<dbReference type="PANTHER" id="PTHR33375:SF1">
    <property type="entry name" value="CHROMOSOME-PARTITIONING PROTEIN PARB-RELATED"/>
    <property type="match status" value="1"/>
</dbReference>
<dbReference type="GO" id="GO:0007059">
    <property type="term" value="P:chromosome segregation"/>
    <property type="evidence" value="ECO:0007669"/>
    <property type="project" value="UniProtKB-KW"/>
</dbReference>
<dbReference type="SUPFAM" id="SSF110849">
    <property type="entry name" value="ParB/Sulfiredoxin"/>
    <property type="match status" value="1"/>
</dbReference>
<gene>
    <name evidence="6" type="ORF">UT67_C0003G0031</name>
</gene>
<dbReference type="AlphaFoldDB" id="A0A0G0TBD6"/>
<feature type="region of interest" description="Disordered" evidence="4">
    <location>
        <begin position="1"/>
        <end position="28"/>
    </location>
</feature>
<evidence type="ECO:0000313" key="6">
    <source>
        <dbReference type="EMBL" id="KKR35157.1"/>
    </source>
</evidence>
<accession>A0A0G0TBD6</accession>
<dbReference type="InterPro" id="IPR003115">
    <property type="entry name" value="ParB_N"/>
</dbReference>
<dbReference type="PANTHER" id="PTHR33375">
    <property type="entry name" value="CHROMOSOME-PARTITIONING PROTEIN PARB-RELATED"/>
    <property type="match status" value="1"/>
</dbReference>
<keyword evidence="2" id="KW-0159">Chromosome partition</keyword>
<organism evidence="6 7">
    <name type="scientific">Candidatus Magasanikbacteria bacterium GW2011_GWA2_40_10</name>
    <dbReference type="NCBI Taxonomy" id="1619037"/>
    <lineage>
        <taxon>Bacteria</taxon>
        <taxon>Candidatus Magasanikiibacteriota</taxon>
    </lineage>
</organism>
<dbReference type="NCBIfam" id="TIGR00180">
    <property type="entry name" value="parB_part"/>
    <property type="match status" value="1"/>
</dbReference>
<dbReference type="FunFam" id="3.90.1530.30:FF:000001">
    <property type="entry name" value="Chromosome partitioning protein ParB"/>
    <property type="match status" value="1"/>
</dbReference>